<evidence type="ECO:0000256" key="1">
    <source>
        <dbReference type="SAM" id="Phobius"/>
    </source>
</evidence>
<feature type="transmembrane region" description="Helical" evidence="1">
    <location>
        <begin position="14"/>
        <end position="33"/>
    </location>
</feature>
<keyword evidence="3" id="KW-1185">Reference proteome</keyword>
<name>R0BJI6_9FIRM</name>
<dbReference type="PATRIC" id="fig|999406.3.peg.2518"/>
<evidence type="ECO:0000313" key="3">
    <source>
        <dbReference type="Proteomes" id="UP000013180"/>
    </source>
</evidence>
<dbReference type="AlphaFoldDB" id="R0BJI6"/>
<dbReference type="HOGENOM" id="CLU_203025_0_0_9"/>
<accession>R0BJI6</accession>
<keyword evidence="1" id="KW-0812">Transmembrane</keyword>
<keyword evidence="1" id="KW-0472">Membrane</keyword>
<reference evidence="2" key="1">
    <citation type="submission" date="2013-01" db="EMBL/GenBank/DDBJ databases">
        <title>The Genome Sequence of Clostridium clostridioforme 90A6.</title>
        <authorList>
            <consortium name="The Broad Institute Genome Sequencing Platform"/>
            <person name="Earl A."/>
            <person name="Ward D."/>
            <person name="Feldgarden M."/>
            <person name="Gevers D."/>
            <person name="Courvalin P."/>
            <person name="Lambert T."/>
            <person name="Walker B."/>
            <person name="Young S.K."/>
            <person name="Zeng Q."/>
            <person name="Gargeya S."/>
            <person name="Fitzgerald M."/>
            <person name="Haas B."/>
            <person name="Abouelleil A."/>
            <person name="Alvarado L."/>
            <person name="Arachchi H.M."/>
            <person name="Berlin A.M."/>
            <person name="Chapman S.B."/>
            <person name="Dewar J."/>
            <person name="Goldberg J."/>
            <person name="Griggs A."/>
            <person name="Gujja S."/>
            <person name="Hansen M."/>
            <person name="Howarth C."/>
            <person name="Imamovic A."/>
            <person name="Larimer J."/>
            <person name="McCowan C."/>
            <person name="Murphy C."/>
            <person name="Neiman D."/>
            <person name="Pearson M."/>
            <person name="Priest M."/>
            <person name="Roberts A."/>
            <person name="Saif S."/>
            <person name="Shea T."/>
            <person name="Sisk P."/>
            <person name="Sykes S."/>
            <person name="Wortman J."/>
            <person name="Nusbaum C."/>
            <person name="Birren B."/>
        </authorList>
    </citation>
    <scope>NUCLEOTIDE SEQUENCE [LARGE SCALE GENOMIC DNA]</scope>
    <source>
        <strain evidence="2">90A6</strain>
    </source>
</reference>
<protein>
    <submittedName>
        <fullName evidence="2">Uncharacterized protein</fullName>
    </submittedName>
</protein>
<dbReference type="Proteomes" id="UP000013180">
    <property type="component" value="Unassembled WGS sequence"/>
</dbReference>
<proteinExistence type="predicted"/>
<comment type="caution">
    <text evidence="2">The sequence shown here is derived from an EMBL/GenBank/DDBJ whole genome shotgun (WGS) entry which is preliminary data.</text>
</comment>
<dbReference type="EMBL" id="AGYL01000017">
    <property type="protein sequence ID" value="ENZ64776.1"/>
    <property type="molecule type" value="Genomic_DNA"/>
</dbReference>
<keyword evidence="1" id="KW-1133">Transmembrane helix</keyword>
<gene>
    <name evidence="2" type="ORF">HMPREF1083_02319</name>
</gene>
<evidence type="ECO:0000313" key="2">
    <source>
        <dbReference type="EMBL" id="ENZ64776.1"/>
    </source>
</evidence>
<organism evidence="2 3">
    <name type="scientific">[Clostridium] clostridioforme 90A6</name>
    <dbReference type="NCBI Taxonomy" id="999406"/>
    <lineage>
        <taxon>Bacteria</taxon>
        <taxon>Bacillati</taxon>
        <taxon>Bacillota</taxon>
        <taxon>Clostridia</taxon>
        <taxon>Lachnospirales</taxon>
        <taxon>Lachnospiraceae</taxon>
        <taxon>Enterocloster</taxon>
    </lineage>
</organism>
<sequence length="73" mass="8638">MRVLMRNEQFYDNLALYATALQMINLLLIVGDVSNNDIMEALQQENKEYMEKIIDQNNRILRILSEKDMSTEQ</sequence>